<comment type="caution">
    <text evidence="3">The sequence shown here is derived from an EMBL/GenBank/DDBJ whole genome shotgun (WGS) entry which is preliminary data.</text>
</comment>
<name>A0ABP8XWX4_9MICO</name>
<protein>
    <submittedName>
        <fullName evidence="3">Aldo/keto reductase</fullName>
    </submittedName>
</protein>
<dbReference type="Proteomes" id="UP001500843">
    <property type="component" value="Unassembled WGS sequence"/>
</dbReference>
<dbReference type="Pfam" id="PF00248">
    <property type="entry name" value="Aldo_ket_red"/>
    <property type="match status" value="1"/>
</dbReference>
<dbReference type="PANTHER" id="PTHR43364">
    <property type="entry name" value="NADH-SPECIFIC METHYLGLYOXAL REDUCTASE-RELATED"/>
    <property type="match status" value="1"/>
</dbReference>
<feature type="region of interest" description="Disordered" evidence="1">
    <location>
        <begin position="1"/>
        <end position="25"/>
    </location>
</feature>
<gene>
    <name evidence="3" type="ORF">GCM10023198_43980</name>
</gene>
<dbReference type="PANTHER" id="PTHR43364:SF6">
    <property type="entry name" value="OXIDOREDUCTASE-RELATED"/>
    <property type="match status" value="1"/>
</dbReference>
<dbReference type="Gene3D" id="3.20.20.100">
    <property type="entry name" value="NADP-dependent oxidoreductase domain"/>
    <property type="match status" value="1"/>
</dbReference>
<dbReference type="SUPFAM" id="SSF51430">
    <property type="entry name" value="NAD(P)-linked oxidoreductase"/>
    <property type="match status" value="1"/>
</dbReference>
<sequence length="336" mass="36396">MTTSQTTQTTQRETTQRETTQDTPPAERLVLGAMMFGTVVDEATSFAVLDRFVDAGGRWIDTADCYAFWASESGYGGQSEELLGRWFAARPGVRDRILLATKFGAEPRDAADWPASRTGLSAGAIKTQITGSLRRLGTDRVDLAWGHMEDRSVPVEETADACAALVSDGVAARIGLSNHPAWRVERARRHAVGQGKEPFSVVQHAYSYLQPRPGTLTGNHRFGWLDDELIDLAAVENLDVWAYTPLLSGAYDNPAKPIPEVFDHPGSTQRLAVLDDVAAQVGASRGQVVIAWLTARGIRPMLGGSKVHQLDAAVAALELELPAELVERLSAVELHG</sequence>
<reference evidence="4" key="1">
    <citation type="journal article" date="2019" name="Int. J. Syst. Evol. Microbiol.">
        <title>The Global Catalogue of Microorganisms (GCM) 10K type strain sequencing project: providing services to taxonomists for standard genome sequencing and annotation.</title>
        <authorList>
            <consortium name="The Broad Institute Genomics Platform"/>
            <consortium name="The Broad Institute Genome Sequencing Center for Infectious Disease"/>
            <person name="Wu L."/>
            <person name="Ma J."/>
        </authorList>
    </citation>
    <scope>NUCLEOTIDE SEQUENCE [LARGE SCALE GENOMIC DNA]</scope>
    <source>
        <strain evidence="4">JCM 17975</strain>
    </source>
</reference>
<evidence type="ECO:0000256" key="1">
    <source>
        <dbReference type="SAM" id="MobiDB-lite"/>
    </source>
</evidence>
<accession>A0ABP8XWX4</accession>
<proteinExistence type="predicted"/>
<evidence type="ECO:0000259" key="2">
    <source>
        <dbReference type="Pfam" id="PF00248"/>
    </source>
</evidence>
<dbReference type="RefSeq" id="WP_253875860.1">
    <property type="nucleotide sequence ID" value="NZ_BAABHM010000022.1"/>
</dbReference>
<dbReference type="InterPro" id="IPR023210">
    <property type="entry name" value="NADP_OxRdtase_dom"/>
</dbReference>
<organism evidence="3 4">
    <name type="scientific">Promicromonospora umidemergens</name>
    <dbReference type="NCBI Taxonomy" id="629679"/>
    <lineage>
        <taxon>Bacteria</taxon>
        <taxon>Bacillati</taxon>
        <taxon>Actinomycetota</taxon>
        <taxon>Actinomycetes</taxon>
        <taxon>Micrococcales</taxon>
        <taxon>Promicromonosporaceae</taxon>
        <taxon>Promicromonospora</taxon>
    </lineage>
</organism>
<feature type="domain" description="NADP-dependent oxidoreductase" evidence="2">
    <location>
        <begin position="28"/>
        <end position="332"/>
    </location>
</feature>
<evidence type="ECO:0000313" key="4">
    <source>
        <dbReference type="Proteomes" id="UP001500843"/>
    </source>
</evidence>
<evidence type="ECO:0000313" key="3">
    <source>
        <dbReference type="EMBL" id="GAA4715738.1"/>
    </source>
</evidence>
<feature type="compositionally biased region" description="Low complexity" evidence="1">
    <location>
        <begin position="1"/>
        <end position="13"/>
    </location>
</feature>
<keyword evidence="4" id="KW-1185">Reference proteome</keyword>
<dbReference type="InterPro" id="IPR036812">
    <property type="entry name" value="NAD(P)_OxRdtase_dom_sf"/>
</dbReference>
<dbReference type="InterPro" id="IPR050523">
    <property type="entry name" value="AKR_Detox_Biosynth"/>
</dbReference>
<dbReference type="EMBL" id="BAABHM010000022">
    <property type="protein sequence ID" value="GAA4715738.1"/>
    <property type="molecule type" value="Genomic_DNA"/>
</dbReference>